<accession>A0ABM8ZDW4</accession>
<dbReference type="Gene3D" id="3.40.1710.10">
    <property type="entry name" value="abc type-2 transporter like domain"/>
    <property type="match status" value="1"/>
</dbReference>
<dbReference type="PANTHER" id="PTHR43077">
    <property type="entry name" value="TRANSPORT PERMEASE YVFS-RELATED"/>
    <property type="match status" value="1"/>
</dbReference>
<dbReference type="InterPro" id="IPR011049">
    <property type="entry name" value="Serralysin-like_metalloprot_C"/>
</dbReference>
<dbReference type="Pfam" id="PF12698">
    <property type="entry name" value="ABC2_membrane_3"/>
    <property type="match status" value="2"/>
</dbReference>
<feature type="transmembrane region" description="Helical" evidence="5">
    <location>
        <begin position="810"/>
        <end position="831"/>
    </location>
</feature>
<dbReference type="EMBL" id="CAKKNT010000024">
    <property type="protein sequence ID" value="CAH0419102.1"/>
    <property type="molecule type" value="Genomic_DNA"/>
</dbReference>
<keyword evidence="8" id="KW-1185">Reference proteome</keyword>
<comment type="caution">
    <text evidence="7">The sequence shown here is derived from an EMBL/GenBank/DDBJ whole genome shotgun (WGS) entry which is preliminary data.</text>
</comment>
<feature type="transmembrane region" description="Helical" evidence="5">
    <location>
        <begin position="751"/>
        <end position="771"/>
    </location>
</feature>
<feature type="transmembrane region" description="Helical" evidence="5">
    <location>
        <begin position="865"/>
        <end position="885"/>
    </location>
</feature>
<evidence type="ECO:0000256" key="2">
    <source>
        <dbReference type="ARBA" id="ARBA00022692"/>
    </source>
</evidence>
<evidence type="ECO:0000256" key="1">
    <source>
        <dbReference type="ARBA" id="ARBA00004141"/>
    </source>
</evidence>
<gene>
    <name evidence="7" type="primary">smc_2</name>
    <name evidence="7" type="ORF">WGH24286_01549</name>
</gene>
<dbReference type="Gene3D" id="1.10.287.950">
    <property type="entry name" value="Methyl-accepting chemotaxis protein"/>
    <property type="match status" value="2"/>
</dbReference>
<dbReference type="InterPro" id="IPR017501">
    <property type="entry name" value="Phage_infect_YhgE_C"/>
</dbReference>
<sequence length="913" mass="94020">MKMIKSEFAAIKSNRVLMISLMAISFIPFMYCIFFLRSVWDPYGSTGNLPIAVVNEDRAAKFNGKEIAAGQQLVDQLKGNKDLKWVFVSKQQAAEGMKDKKYYSTIIVPENFSKNATTLLDKNPKKMNLTYETNDSLNYIGSVISEQGAKAVNDKIKSAITQAYAKAMFAQVEKAGAGFQKAADGSVKLNNGANQLNSGLKTYTGGVSQIGSGVSQLQQGVGPLASGVNQLAGGAGQLANGLGQLQSKVGPLQAGVGQLANGSGQLVNGLGQLQQNVGPLSAGVGQLTNGSGQLVNGLGQLQQNVGPLSAGVGQLNNGATKLAGGISQLNNPKTGLPAAYAGSATLQQGLNKLQAAIKAQQGSSKDPNAPTLTDGIAGLQAGVKKLQAGIAGANLSDKQKAAIADLQEQIKAVSGLATVISSAAKQVGISDAQTGALLKALEPQFATMNEAVQNDMALVEPVLNGLPTQLDNLSGGIDQLSKGIDGVGAGQTSLFDQVNKGLTGLNGGAAQLNAGLAKATNGLTQLAPGSQKLVAGTNELNGKIPALAGGVNQLAGGANQLNSGLGQLNGKIPALAGGVNQLAGGANQLNSGLGQLNGKVPALAGGVNQLAGGANQLNSGLGQLNGKVPTLANGVNQLANGANQLNANSGKLLDGAGQLSDGSGKLTLALQDGAKQINNVTFTDKTAKMFATPTALHHTHYSYVPNYGHALAPYVLSLALYVGALVFNFIYPIRRRYELGGTTTGWFASKISIGAIVAIAMGVIEVGLMYLGGIHPDHPFEAFFMACLFALTAMYLVMFLAMTFDNPGRFLAMVLLMIQLGGSGGTFPLQVQSGFYNFVSPLLPMTYSILGLREALTGGLGSVQIMQSAGVLILIMVVSLGLLWLGMNHLQKKNLAGNWAEQEIKKDQDAAKA</sequence>
<dbReference type="InterPro" id="IPR051328">
    <property type="entry name" value="T7SS_ABC-Transporter"/>
</dbReference>
<reference evidence="7 8" key="1">
    <citation type="submission" date="2021-11" db="EMBL/GenBank/DDBJ databases">
        <authorList>
            <person name="Depoorter E."/>
        </authorList>
    </citation>
    <scope>NUCLEOTIDE SEQUENCE [LARGE SCALE GENOMIC DNA]</scope>
    <source>
        <strain evidence="7 8">LMG 24286</strain>
    </source>
</reference>
<dbReference type="InterPro" id="IPR017500">
    <property type="entry name" value="Phage_infect_YhgE_N"/>
</dbReference>
<dbReference type="RefSeq" id="WP_230099151.1">
    <property type="nucleotide sequence ID" value="NZ_CAKKNT010000024.1"/>
</dbReference>
<evidence type="ECO:0000313" key="7">
    <source>
        <dbReference type="EMBL" id="CAH0419102.1"/>
    </source>
</evidence>
<evidence type="ECO:0000256" key="4">
    <source>
        <dbReference type="ARBA" id="ARBA00023136"/>
    </source>
</evidence>
<dbReference type="SUPFAM" id="SSF101967">
    <property type="entry name" value="Adhesin YadA, collagen-binding domain"/>
    <property type="match status" value="1"/>
</dbReference>
<evidence type="ECO:0000259" key="6">
    <source>
        <dbReference type="Pfam" id="PF12698"/>
    </source>
</evidence>
<proteinExistence type="predicted"/>
<dbReference type="PANTHER" id="PTHR43077:SF5">
    <property type="entry name" value="PHAGE INFECTION PROTEIN"/>
    <property type="match status" value="1"/>
</dbReference>
<feature type="transmembrane region" description="Helical" evidence="5">
    <location>
        <begin position="21"/>
        <end position="40"/>
    </location>
</feature>
<keyword evidence="4 5" id="KW-0472">Membrane</keyword>
<comment type="subcellular location">
    <subcellularLocation>
        <location evidence="1">Membrane</location>
        <topology evidence="1">Multi-pass membrane protein</topology>
    </subcellularLocation>
</comment>
<evidence type="ECO:0000256" key="3">
    <source>
        <dbReference type="ARBA" id="ARBA00022989"/>
    </source>
</evidence>
<feature type="transmembrane region" description="Helical" evidence="5">
    <location>
        <begin position="783"/>
        <end position="803"/>
    </location>
</feature>
<dbReference type="NCBIfam" id="TIGR03061">
    <property type="entry name" value="pip_yhgE_Nterm"/>
    <property type="match status" value="1"/>
</dbReference>
<feature type="domain" description="ABC-2 type transporter transmembrane" evidence="6">
    <location>
        <begin position="24"/>
        <end position="170"/>
    </location>
</feature>
<organism evidence="7 8">
    <name type="scientific">Periweissella ghanensis</name>
    <dbReference type="NCBI Taxonomy" id="467997"/>
    <lineage>
        <taxon>Bacteria</taxon>
        <taxon>Bacillati</taxon>
        <taxon>Bacillota</taxon>
        <taxon>Bacilli</taxon>
        <taxon>Lactobacillales</taxon>
        <taxon>Lactobacillaceae</taxon>
        <taxon>Periweissella</taxon>
    </lineage>
</organism>
<protein>
    <submittedName>
        <fullName evidence="7">Chromosome partition protein Smc</fullName>
    </submittedName>
</protein>
<feature type="domain" description="ABC-2 type transporter transmembrane" evidence="6">
    <location>
        <begin position="655"/>
        <end position="885"/>
    </location>
</feature>
<dbReference type="Proteomes" id="UP000789719">
    <property type="component" value="Unassembled WGS sequence"/>
</dbReference>
<dbReference type="NCBIfam" id="TIGR03057">
    <property type="entry name" value="xxxLxxG_by_4"/>
    <property type="match status" value="12"/>
</dbReference>
<feature type="transmembrane region" description="Helical" evidence="5">
    <location>
        <begin position="711"/>
        <end position="731"/>
    </location>
</feature>
<evidence type="ECO:0000313" key="8">
    <source>
        <dbReference type="Proteomes" id="UP000789719"/>
    </source>
</evidence>
<keyword evidence="3 5" id="KW-1133">Transmembrane helix</keyword>
<evidence type="ECO:0000256" key="5">
    <source>
        <dbReference type="SAM" id="Phobius"/>
    </source>
</evidence>
<dbReference type="InterPro" id="IPR013525">
    <property type="entry name" value="ABC2_TM"/>
</dbReference>
<keyword evidence="2 5" id="KW-0812">Transmembrane</keyword>
<name>A0ABM8ZDW4_9LACO</name>
<dbReference type="InterPro" id="IPR023908">
    <property type="entry name" value="xxxLxxG_rpt"/>
</dbReference>
<dbReference type="NCBIfam" id="TIGR03062">
    <property type="entry name" value="pip_yhgE_Cterm"/>
    <property type="match status" value="1"/>
</dbReference>